<evidence type="ECO:0000256" key="1">
    <source>
        <dbReference type="SAM" id="Phobius"/>
    </source>
</evidence>
<keyword evidence="1" id="KW-0812">Transmembrane</keyword>
<protein>
    <submittedName>
        <fullName evidence="2">Uncharacterized protein</fullName>
    </submittedName>
</protein>
<sequence>MIQECEIMNKNVLPFLLFFLIIFSLGNVSVSATNDRNIDDEIFYSSITGYSKLVIEDDIKVNSQFNASWESSINLSDQIGSDLLQNSELGLRAQIDIHLGNSDGFVDSNESDLFDQLFRIERNWTNSENGGCCIFDYNPLYSNQGINLITSKVIVGPIDLENTSWGWEESTDLIGQTDSRITRIIDFPRVGAFIEEVPLMVFLPNDWEYKYSAMGEIFSGKPGEFIVNRSEANVASNIRVTISNNQMPNALGYRTSTGAMITLNSNTVYYGDCEDSSLDNNQQWWTLSNNGTIVLTHFGDEISFISQDYGFEEGDVASIVMHCKDWFNVTSTWYDNVVIDSIFPVWESVISYINEENERIILDNNQSITVKSDTSISFNISANDPNSELPVNIKIISNKTPNYVHRNDDKLIFSDVFYQNSDSNGLHLNLSERHKAKSPTSWSVNLTVSDNAGNTIFSEWDVIVLDGTGPTIIPDLIINNQSISSSNLARDGDLITISLQQSFDDLDSINETFWSLSIDDEQIVNNVSMNEIDKMILGPFTSGTHIFSIDAYDSSSNHQNLAFGLAISPNFGIDIELISTEIKGKLVEGNTVLFSASMQNNRASSGSGQFCVDSQCGPFVTVPAANSNGPGYFDVELNLELSSSTQVSTYFKWQIEDTDDGGQIIVNSEVSIEPYWQKPLQTVILVFTLLSVFVFTVNRLWGIDSQRP</sequence>
<dbReference type="EMBL" id="KP211915">
    <property type="protein sequence ID" value="AKQ06063.1"/>
    <property type="molecule type" value="Genomic_DNA"/>
</dbReference>
<feature type="transmembrane region" description="Helical" evidence="1">
    <location>
        <begin position="680"/>
        <end position="701"/>
    </location>
</feature>
<reference evidence="2" key="2">
    <citation type="journal article" date="2015" name="ISME J.">
        <title>A new class of marine Euryarchaeota group II from the Mediterranean deep chlorophyll maximum.</title>
        <authorList>
            <person name="Martin-Cuadrado A.B."/>
            <person name="Garcia-Heredia I."/>
            <person name="Molto A.G."/>
            <person name="Lopez-Ubeda R."/>
            <person name="Kimes N."/>
            <person name="Lopez-Garcia P."/>
            <person name="Moreira D."/>
            <person name="Rodriguez-Valera F."/>
        </authorList>
    </citation>
    <scope>NUCLEOTIDE SEQUENCE</scope>
</reference>
<accession>A0A0R7K439</accession>
<keyword evidence="1" id="KW-0472">Membrane</keyword>
<dbReference type="AlphaFoldDB" id="A0A0R7K439"/>
<keyword evidence="1" id="KW-1133">Transmembrane helix</keyword>
<name>A0A0R7K439_9ARCH</name>
<reference evidence="2" key="1">
    <citation type="submission" date="2014-11" db="EMBL/GenBank/DDBJ databases">
        <authorList>
            <person name="Tripathy S."/>
        </authorList>
    </citation>
    <scope>NUCLEOTIDE SEQUENCE</scope>
</reference>
<proteinExistence type="predicted"/>
<organism evidence="2">
    <name type="scientific">uncultured Poseidoniia archaeon</name>
    <dbReference type="NCBI Taxonomy" id="1697135"/>
    <lineage>
        <taxon>Archaea</taxon>
        <taxon>Methanobacteriati</taxon>
        <taxon>Thermoplasmatota</taxon>
        <taxon>Candidatus Poseidoniia</taxon>
        <taxon>environmental samples</taxon>
    </lineage>
</organism>
<evidence type="ECO:0000313" key="2">
    <source>
        <dbReference type="EMBL" id="AKQ06063.1"/>
    </source>
</evidence>